<dbReference type="GeneID" id="35381834"/>
<dbReference type="EMBL" id="LT906555">
    <property type="protein sequence ID" value="SNW63067.1"/>
    <property type="molecule type" value="Genomic_DNA"/>
</dbReference>
<gene>
    <name evidence="1" type="ORF">ORPV_1163</name>
</gene>
<evidence type="ECO:0000313" key="2">
    <source>
        <dbReference type="Proteomes" id="UP000236316"/>
    </source>
</evidence>
<organism evidence="1">
    <name type="scientific">Orpheovirus IHUMI-LCC2</name>
    <dbReference type="NCBI Taxonomy" id="2023057"/>
    <lineage>
        <taxon>Viruses</taxon>
        <taxon>Varidnaviria</taxon>
        <taxon>Bamfordvirae</taxon>
        <taxon>Nucleocytoviricota</taxon>
        <taxon>Megaviricetes</taxon>
        <taxon>Pimascovirales</taxon>
        <taxon>Ocovirineae</taxon>
        <taxon>Orpheoviridae</taxon>
        <taxon>Alphaorpheovirus</taxon>
        <taxon>Alphaorpheovirus massiliense</taxon>
    </lineage>
</organism>
<protein>
    <submittedName>
        <fullName evidence="1">Uncharacterized protein</fullName>
    </submittedName>
</protein>
<proteinExistence type="predicted"/>
<dbReference type="Proteomes" id="UP000236316">
    <property type="component" value="Segment"/>
</dbReference>
<sequence>MSITYKHQKSARNLLSLIQCDQNLLRDCNREGVLQFLNSVIEKDLRAKTCDPNICCWYEYDNDRCGEFYADSIVPLSVYIANNICDSKFSYSDVLGKHSELDFTITEVEYEYCSDSTKCKDCYHLDMEHPNTNYGDDVYEYVLDGLKKRMNSLVPMYSKDYMIDTKDFKTKINDNEEEDEHDRSYEVTEYARHEYLMEYGQYLLDMKLKTNDPCVKLSIVIKDEGSWFGGQETFKFQIKLSQLLTLWAHGAVITKYEYGGKNKQIQLKDMKVLAVRDCNTYGEDFNKYWNENKEKFEVTHGRIMDILNTYPKLGPLEFNIKYKDELIERCKLLE</sequence>
<evidence type="ECO:0000313" key="1">
    <source>
        <dbReference type="EMBL" id="SNW63067.1"/>
    </source>
</evidence>
<name>A0A2I2L6B2_9VIRU</name>
<reference evidence="1" key="1">
    <citation type="submission" date="2017-08" db="EMBL/GenBank/DDBJ databases">
        <authorList>
            <consortium name="Urmite Genomes"/>
        </authorList>
    </citation>
    <scope>NUCLEOTIDE SEQUENCE [LARGE SCALE GENOMIC DNA]</scope>
    <source>
        <strain evidence="1">IHUMI-LCC2</strain>
    </source>
</reference>
<accession>A0A2I2L6B2</accession>
<keyword evidence="2" id="KW-1185">Reference proteome</keyword>
<dbReference type="KEGG" id="vg:35381834"/>
<dbReference type="RefSeq" id="YP_009449369.1">
    <property type="nucleotide sequence ID" value="NC_036594.1"/>
</dbReference>